<feature type="domain" description="AMP-dependent synthetase/ligase" evidence="3">
    <location>
        <begin position="154"/>
        <end position="345"/>
    </location>
</feature>
<sequence length="392" mass="42508">MVWRATHTPDDRLFSVYNAKGAVIASLTCHQLHQKAERLGSLLQEKGNVKPGSVVAIMFMPGIEMVCAFYACLYIAAIPVLVRPPQQPRSSLLGVGGSSAGNTGTSTSGGSGGSGGIFGGSSLDLSASRSSLEPSPPPAQICFADSVTMAWNVVSSSQAVVCLTQASIIKLIKSKEAANRIPVVNWPLLLDYDETWRKKLTTVYQPHSPDIEVAYLDFTPSTTGTLTGVEVTHSVASALCRAQKMQCEFYPARELVLSLEPYSGLSASLWLLTSIYCGHHSILVPPHVTEVAPDLWLTLCSQRRIREAFCSYATIKLATIYSSKMISSMKLKEVTLENLRSLVIVSEERPRVNLTSLFTKMFAAVNLNPRVVSTSFGCRANLAMCLQCQRPE</sequence>
<accession>A0A3P7SC76</accession>
<dbReference type="PANTHER" id="PTHR22754:SF32">
    <property type="entry name" value="DISCO-INTERACTING PROTEIN 2"/>
    <property type="match status" value="1"/>
</dbReference>
<dbReference type="OrthoDB" id="69964at2759"/>
<evidence type="ECO:0000256" key="2">
    <source>
        <dbReference type="SAM" id="Phobius"/>
    </source>
</evidence>
<keyword evidence="5" id="KW-1185">Reference proteome</keyword>
<keyword evidence="2" id="KW-0472">Membrane</keyword>
<feature type="region of interest" description="Disordered" evidence="1">
    <location>
        <begin position="92"/>
        <end position="113"/>
    </location>
</feature>
<dbReference type="Proteomes" id="UP000278807">
    <property type="component" value="Unassembled WGS sequence"/>
</dbReference>
<evidence type="ECO:0000313" key="4">
    <source>
        <dbReference type="EMBL" id="VDO06590.1"/>
    </source>
</evidence>
<evidence type="ECO:0000256" key="1">
    <source>
        <dbReference type="SAM" id="MobiDB-lite"/>
    </source>
</evidence>
<organism evidence="4 5">
    <name type="scientific">Rodentolepis nana</name>
    <name type="common">Dwarf tapeworm</name>
    <name type="synonym">Hymenolepis nana</name>
    <dbReference type="NCBI Taxonomy" id="102285"/>
    <lineage>
        <taxon>Eukaryota</taxon>
        <taxon>Metazoa</taxon>
        <taxon>Spiralia</taxon>
        <taxon>Lophotrochozoa</taxon>
        <taxon>Platyhelminthes</taxon>
        <taxon>Cestoda</taxon>
        <taxon>Eucestoda</taxon>
        <taxon>Cyclophyllidea</taxon>
        <taxon>Hymenolepididae</taxon>
        <taxon>Rodentolepis</taxon>
    </lineage>
</organism>
<keyword evidence="2" id="KW-0812">Transmembrane</keyword>
<reference evidence="4 5" key="1">
    <citation type="submission" date="2018-11" db="EMBL/GenBank/DDBJ databases">
        <authorList>
            <consortium name="Pathogen Informatics"/>
        </authorList>
    </citation>
    <scope>NUCLEOTIDE SEQUENCE [LARGE SCALE GENOMIC DNA]</scope>
</reference>
<dbReference type="EMBL" id="UZAE01012774">
    <property type="protein sequence ID" value="VDO06590.1"/>
    <property type="molecule type" value="Genomic_DNA"/>
</dbReference>
<dbReference type="Gene3D" id="3.40.50.12780">
    <property type="entry name" value="N-terminal domain of ligase-like"/>
    <property type="match status" value="2"/>
</dbReference>
<dbReference type="Pfam" id="PF00501">
    <property type="entry name" value="AMP-binding"/>
    <property type="match status" value="2"/>
</dbReference>
<dbReference type="AlphaFoldDB" id="A0A3P7SC76"/>
<evidence type="ECO:0000313" key="5">
    <source>
        <dbReference type="Proteomes" id="UP000278807"/>
    </source>
</evidence>
<proteinExistence type="predicted"/>
<gene>
    <name evidence="4" type="ORF">HNAJ_LOCUS9855</name>
</gene>
<feature type="domain" description="AMP-dependent synthetase/ligase" evidence="3">
    <location>
        <begin position="4"/>
        <end position="88"/>
    </location>
</feature>
<dbReference type="InterPro" id="IPR042099">
    <property type="entry name" value="ANL_N_sf"/>
</dbReference>
<dbReference type="SUPFAM" id="SSF56801">
    <property type="entry name" value="Acetyl-CoA synthetase-like"/>
    <property type="match status" value="2"/>
</dbReference>
<dbReference type="PANTHER" id="PTHR22754">
    <property type="entry name" value="DISCO-INTERACTING PROTEIN 2 DIP2 -RELATED"/>
    <property type="match status" value="1"/>
</dbReference>
<protein>
    <recommendedName>
        <fullName evidence="3">AMP-dependent synthetase/ligase domain-containing protein</fullName>
    </recommendedName>
</protein>
<evidence type="ECO:0000259" key="3">
    <source>
        <dbReference type="Pfam" id="PF00501"/>
    </source>
</evidence>
<feature type="transmembrane region" description="Helical" evidence="2">
    <location>
        <begin position="54"/>
        <end position="82"/>
    </location>
</feature>
<dbReference type="InterPro" id="IPR000873">
    <property type="entry name" value="AMP-dep_synth/lig_dom"/>
</dbReference>
<keyword evidence="2" id="KW-1133">Transmembrane helix</keyword>
<name>A0A3P7SC76_RODNA</name>